<reference evidence="2 3" key="1">
    <citation type="journal article" date="2024" name="Science">
        <title>Giant polyketide synthase enzymes in the biosynthesis of giant marine polyether toxins.</title>
        <authorList>
            <person name="Fallon T.R."/>
            <person name="Shende V.V."/>
            <person name="Wierzbicki I.H."/>
            <person name="Pendleton A.L."/>
            <person name="Watervoot N.F."/>
            <person name="Auber R.P."/>
            <person name="Gonzalez D.J."/>
            <person name="Wisecaver J.H."/>
            <person name="Moore B.S."/>
        </authorList>
    </citation>
    <scope>NUCLEOTIDE SEQUENCE [LARGE SCALE GENOMIC DNA]</scope>
    <source>
        <strain evidence="2 3">12B1</strain>
    </source>
</reference>
<name>A0AB34K285_PRYPA</name>
<feature type="compositionally biased region" description="Pro residues" evidence="1">
    <location>
        <begin position="15"/>
        <end position="34"/>
    </location>
</feature>
<protein>
    <recommendedName>
        <fullName evidence="4">Altered inheritance of mitochondria protein 24, mitochondrial</fullName>
    </recommendedName>
</protein>
<comment type="caution">
    <text evidence="2">The sequence shown here is derived from an EMBL/GenBank/DDBJ whole genome shotgun (WGS) entry which is preliminary data.</text>
</comment>
<evidence type="ECO:0008006" key="4">
    <source>
        <dbReference type="Google" id="ProtNLM"/>
    </source>
</evidence>
<proteinExistence type="predicted"/>
<keyword evidence="3" id="KW-1185">Reference proteome</keyword>
<gene>
    <name evidence="2" type="ORF">AB1Y20_016022</name>
</gene>
<evidence type="ECO:0000256" key="1">
    <source>
        <dbReference type="SAM" id="MobiDB-lite"/>
    </source>
</evidence>
<dbReference type="Proteomes" id="UP001515480">
    <property type="component" value="Unassembled WGS sequence"/>
</dbReference>
<dbReference type="AlphaFoldDB" id="A0AB34K285"/>
<evidence type="ECO:0000313" key="2">
    <source>
        <dbReference type="EMBL" id="KAL1527352.1"/>
    </source>
</evidence>
<sequence>MLKLSATTSPERPELSPPPPAPPPPPPLAPPPMVPGSSTRPTKGPVTTTANFCGGWGTDLPMTVTHTFAEGSALASEKETCSTLFFGSPLLIPLPHRVAFAPAVVVYTT</sequence>
<feature type="compositionally biased region" description="Polar residues" evidence="1">
    <location>
        <begin position="36"/>
        <end position="50"/>
    </location>
</feature>
<feature type="region of interest" description="Disordered" evidence="1">
    <location>
        <begin position="1"/>
        <end position="50"/>
    </location>
</feature>
<organism evidence="2 3">
    <name type="scientific">Prymnesium parvum</name>
    <name type="common">Toxic golden alga</name>
    <dbReference type="NCBI Taxonomy" id="97485"/>
    <lineage>
        <taxon>Eukaryota</taxon>
        <taxon>Haptista</taxon>
        <taxon>Haptophyta</taxon>
        <taxon>Prymnesiophyceae</taxon>
        <taxon>Prymnesiales</taxon>
        <taxon>Prymnesiaceae</taxon>
        <taxon>Prymnesium</taxon>
    </lineage>
</organism>
<dbReference type="EMBL" id="JBGBPQ010000003">
    <property type="protein sequence ID" value="KAL1527352.1"/>
    <property type="molecule type" value="Genomic_DNA"/>
</dbReference>
<accession>A0AB34K285</accession>
<evidence type="ECO:0000313" key="3">
    <source>
        <dbReference type="Proteomes" id="UP001515480"/>
    </source>
</evidence>